<dbReference type="SUPFAM" id="SSF56925">
    <property type="entry name" value="OMPA-like"/>
    <property type="match status" value="1"/>
</dbReference>
<dbReference type="OrthoDB" id="654178at2"/>
<reference evidence="3 4" key="1">
    <citation type="submission" date="2017-07" db="EMBL/GenBank/DDBJ databases">
        <authorList>
            <person name="Sun Z.S."/>
            <person name="Albrecht U."/>
            <person name="Echele G."/>
            <person name="Lee C.C."/>
        </authorList>
    </citation>
    <scope>NUCLEOTIDE SEQUENCE [LARGE SCALE GENOMIC DNA]</scope>
    <source>
        <strain evidence="4">type strain: KCTC 22618</strain>
    </source>
</reference>
<dbReference type="KEGG" id="tje:TJEJU_0746"/>
<feature type="signal peptide" evidence="1">
    <location>
        <begin position="1"/>
        <end position="19"/>
    </location>
</feature>
<evidence type="ECO:0000313" key="4">
    <source>
        <dbReference type="Proteomes" id="UP000215214"/>
    </source>
</evidence>
<keyword evidence="4" id="KW-1185">Reference proteome</keyword>
<name>A0A238U7E2_9FLAO</name>
<dbReference type="Pfam" id="PF19573">
    <property type="entry name" value="DUF6089"/>
    <property type="match status" value="1"/>
</dbReference>
<sequence length="226" mass="25325">MKRYIFTLLLTCFSSISFSQIHEVGFFLGGSNIIGDIGASNYVSPNQIAGGLVYKYNLNPRIAIRGNYNYIPVSAADIDSDNLFRQQRNFSISNTIHELAVGLEFNFFDYNIRIREQSFTPYILAQVAANNYQSPDRQQGTEILFTNKFSYAIPVGVGVKGRISDHLAYGLEVAVRLTFDDDLDYTVNDIPVLDFGGNGNDFYTFAGFSIVYTFGRPACYADQNNL</sequence>
<gene>
    <name evidence="3" type="ORF">TJEJU_0746</name>
</gene>
<organism evidence="3 4">
    <name type="scientific">Tenacibaculum jejuense</name>
    <dbReference type="NCBI Taxonomy" id="584609"/>
    <lineage>
        <taxon>Bacteria</taxon>
        <taxon>Pseudomonadati</taxon>
        <taxon>Bacteroidota</taxon>
        <taxon>Flavobacteriia</taxon>
        <taxon>Flavobacteriales</taxon>
        <taxon>Flavobacteriaceae</taxon>
        <taxon>Tenacibaculum</taxon>
    </lineage>
</organism>
<dbReference type="InterPro" id="IPR011250">
    <property type="entry name" value="OMP/PagP_B-barrel"/>
</dbReference>
<dbReference type="EMBL" id="LT899436">
    <property type="protein sequence ID" value="SNR14518.1"/>
    <property type="molecule type" value="Genomic_DNA"/>
</dbReference>
<dbReference type="AlphaFoldDB" id="A0A238U7E2"/>
<feature type="domain" description="DUF6089" evidence="2">
    <location>
        <begin position="2"/>
        <end position="221"/>
    </location>
</feature>
<evidence type="ECO:0000256" key="1">
    <source>
        <dbReference type="SAM" id="SignalP"/>
    </source>
</evidence>
<proteinExistence type="predicted"/>
<dbReference type="RefSeq" id="WP_095069544.1">
    <property type="nucleotide sequence ID" value="NZ_LT899436.1"/>
</dbReference>
<accession>A0A238U7E2</accession>
<feature type="chain" id="PRO_5013371395" description="DUF6089 domain-containing protein" evidence="1">
    <location>
        <begin position="20"/>
        <end position="226"/>
    </location>
</feature>
<dbReference type="InterPro" id="IPR045743">
    <property type="entry name" value="DUF6089"/>
</dbReference>
<dbReference type="Gene3D" id="2.40.160.20">
    <property type="match status" value="1"/>
</dbReference>
<dbReference type="Proteomes" id="UP000215214">
    <property type="component" value="Chromosome TJEJU"/>
</dbReference>
<evidence type="ECO:0000313" key="3">
    <source>
        <dbReference type="EMBL" id="SNR14518.1"/>
    </source>
</evidence>
<keyword evidence="1" id="KW-0732">Signal</keyword>
<protein>
    <recommendedName>
        <fullName evidence="2">DUF6089 domain-containing protein</fullName>
    </recommendedName>
</protein>
<evidence type="ECO:0000259" key="2">
    <source>
        <dbReference type="Pfam" id="PF19573"/>
    </source>
</evidence>